<dbReference type="Pfam" id="PF07291">
    <property type="entry name" value="MauE"/>
    <property type="match status" value="1"/>
</dbReference>
<evidence type="ECO:0000256" key="5">
    <source>
        <dbReference type="SAM" id="Phobius"/>
    </source>
</evidence>
<keyword evidence="3 5" id="KW-1133">Transmembrane helix</keyword>
<evidence type="ECO:0000259" key="6">
    <source>
        <dbReference type="Pfam" id="PF07291"/>
    </source>
</evidence>
<comment type="caution">
    <text evidence="7">The sequence shown here is derived from an EMBL/GenBank/DDBJ whole genome shotgun (WGS) entry which is preliminary data.</text>
</comment>
<evidence type="ECO:0000313" key="7">
    <source>
        <dbReference type="EMBL" id="GEN71221.1"/>
    </source>
</evidence>
<evidence type="ECO:0000256" key="4">
    <source>
        <dbReference type="ARBA" id="ARBA00023136"/>
    </source>
</evidence>
<keyword evidence="2 5" id="KW-0812">Transmembrane</keyword>
<organism evidence="7 8">
    <name type="scientific">Chryseobacterium lathyri</name>
    <dbReference type="NCBI Taxonomy" id="395933"/>
    <lineage>
        <taxon>Bacteria</taxon>
        <taxon>Pseudomonadati</taxon>
        <taxon>Bacteroidota</taxon>
        <taxon>Flavobacteriia</taxon>
        <taxon>Flavobacteriales</taxon>
        <taxon>Weeksellaceae</taxon>
        <taxon>Chryseobacterium group</taxon>
        <taxon>Chryseobacterium</taxon>
    </lineage>
</organism>
<dbReference type="RefSeq" id="WP_111959438.1">
    <property type="nucleotide sequence ID" value="NZ_BJYI01000004.1"/>
</dbReference>
<feature type="transmembrane region" description="Helical" evidence="5">
    <location>
        <begin position="9"/>
        <end position="26"/>
    </location>
</feature>
<name>A0A511Y7P3_9FLAO</name>
<feature type="transmembrane region" description="Helical" evidence="5">
    <location>
        <begin position="146"/>
        <end position="168"/>
    </location>
</feature>
<evidence type="ECO:0000256" key="2">
    <source>
        <dbReference type="ARBA" id="ARBA00022692"/>
    </source>
</evidence>
<dbReference type="Proteomes" id="UP000321150">
    <property type="component" value="Unassembled WGS sequence"/>
</dbReference>
<protein>
    <recommendedName>
        <fullName evidence="6">Methylamine utilisation protein MauE domain-containing protein</fullName>
    </recommendedName>
</protein>
<gene>
    <name evidence="7" type="ORF">CLA01_12930</name>
</gene>
<evidence type="ECO:0000256" key="3">
    <source>
        <dbReference type="ARBA" id="ARBA00022989"/>
    </source>
</evidence>
<evidence type="ECO:0000256" key="1">
    <source>
        <dbReference type="ARBA" id="ARBA00004141"/>
    </source>
</evidence>
<proteinExistence type="predicted"/>
<feature type="transmembrane region" description="Helical" evidence="5">
    <location>
        <begin position="46"/>
        <end position="68"/>
    </location>
</feature>
<dbReference type="GO" id="GO:0016020">
    <property type="term" value="C:membrane"/>
    <property type="evidence" value="ECO:0007669"/>
    <property type="project" value="UniProtKB-SubCell"/>
</dbReference>
<comment type="subcellular location">
    <subcellularLocation>
        <location evidence="1">Membrane</location>
        <topology evidence="1">Multi-pass membrane protein</topology>
    </subcellularLocation>
</comment>
<dbReference type="EMBL" id="BJYI01000004">
    <property type="protein sequence ID" value="GEN71221.1"/>
    <property type="molecule type" value="Genomic_DNA"/>
</dbReference>
<dbReference type="AlphaFoldDB" id="A0A511Y7P3"/>
<accession>A0A511Y7P3</accession>
<feature type="domain" description="Methylamine utilisation protein MauE" evidence="6">
    <location>
        <begin position="10"/>
        <end position="132"/>
    </location>
</feature>
<evidence type="ECO:0000313" key="8">
    <source>
        <dbReference type="Proteomes" id="UP000321150"/>
    </source>
</evidence>
<dbReference type="InterPro" id="IPR009908">
    <property type="entry name" value="Methylamine_util_MauE"/>
</dbReference>
<feature type="transmembrane region" description="Helical" evidence="5">
    <location>
        <begin position="75"/>
        <end position="94"/>
    </location>
</feature>
<dbReference type="OrthoDB" id="673785at2"/>
<feature type="transmembrane region" description="Helical" evidence="5">
    <location>
        <begin position="114"/>
        <end position="134"/>
    </location>
</feature>
<sequence>MKKYLAKDYANIVAYFIALLFVYAAMSKLLDFENFEVQLAQSPLLSAYAGFISYAVIFVELLLAILLCLPNTQIIALYGSLGLMSAFTIYIYLILKYSDFVPCSCGGILEKLGWTEHLIFNIVVVVLIFSAIIYRSWKENRLKKLTLPLSISFSTIIISCGLVVALFLSSEHIIKKANNFTRRFLMHPIIGDKKISLDNENYYFAGNDKSHIYLGNKSYPQTLFSIDTAFGDSVRIKIIPDNLQHNFRNIQVKVKAPYYYFYDGSVPVIFRGNLGKENAETISLKDAFFTQFVPIDSTKFVLRTLSRRNKELTLASLDLNATPKLKLYPMVLEKQVDGVFDVDGGLVRSNNTVNILYTYNYRNQFISMDDKLNVLKRLNTIDTTTHANIQTTALSDGRHKLSAPPFKVNSMTHANRNLIFIQSNLMGKHESRESWKKAKIIDVYRTDAKAYIGSFYLYNGKNSSVKDFWVTDNYLYVLVGSKLQRFYFREPILSYFKKDKGETENL</sequence>
<dbReference type="GO" id="GO:0030416">
    <property type="term" value="P:methylamine metabolic process"/>
    <property type="evidence" value="ECO:0007669"/>
    <property type="project" value="InterPro"/>
</dbReference>
<keyword evidence="4 5" id="KW-0472">Membrane</keyword>
<reference evidence="7 8" key="1">
    <citation type="submission" date="2019-07" db="EMBL/GenBank/DDBJ databases">
        <title>Whole genome shotgun sequence of Chryseobacterium lathyri NBRC 105250.</title>
        <authorList>
            <person name="Hosoyama A."/>
            <person name="Uohara A."/>
            <person name="Ohji S."/>
            <person name="Ichikawa N."/>
        </authorList>
    </citation>
    <scope>NUCLEOTIDE SEQUENCE [LARGE SCALE GENOMIC DNA]</scope>
    <source>
        <strain evidence="7 8">NBRC 105250</strain>
    </source>
</reference>